<evidence type="ECO:0000313" key="2">
    <source>
        <dbReference type="EMBL" id="CAB4301686.1"/>
    </source>
</evidence>
<dbReference type="AlphaFoldDB" id="A0A6J5WIT7"/>
<dbReference type="Gene3D" id="1.20.1280.50">
    <property type="match status" value="1"/>
</dbReference>
<dbReference type="EMBL" id="CAEKKB010000002">
    <property type="protein sequence ID" value="CAB4301686.1"/>
    <property type="molecule type" value="Genomic_DNA"/>
</dbReference>
<dbReference type="InterPro" id="IPR001810">
    <property type="entry name" value="F-box_dom"/>
</dbReference>
<organism evidence="2 3">
    <name type="scientific">Prunus armeniaca</name>
    <name type="common">Apricot</name>
    <name type="synonym">Armeniaca vulgaris</name>
    <dbReference type="NCBI Taxonomy" id="36596"/>
    <lineage>
        <taxon>Eukaryota</taxon>
        <taxon>Viridiplantae</taxon>
        <taxon>Streptophyta</taxon>
        <taxon>Embryophyta</taxon>
        <taxon>Tracheophyta</taxon>
        <taxon>Spermatophyta</taxon>
        <taxon>Magnoliopsida</taxon>
        <taxon>eudicotyledons</taxon>
        <taxon>Gunneridae</taxon>
        <taxon>Pentapetalae</taxon>
        <taxon>rosids</taxon>
        <taxon>fabids</taxon>
        <taxon>Rosales</taxon>
        <taxon>Rosaceae</taxon>
        <taxon>Amygdaloideae</taxon>
        <taxon>Amygdaleae</taxon>
        <taxon>Prunus</taxon>
    </lineage>
</organism>
<dbReference type="OrthoDB" id="1924677at2759"/>
<dbReference type="InterPro" id="IPR036047">
    <property type="entry name" value="F-box-like_dom_sf"/>
</dbReference>
<gene>
    <name evidence="2" type="ORF">ORAREDHAP_LOCUS17228</name>
</gene>
<proteinExistence type="predicted"/>
<dbReference type="PROSITE" id="PS50181">
    <property type="entry name" value="FBOX"/>
    <property type="match status" value="1"/>
</dbReference>
<dbReference type="SUPFAM" id="SSF81383">
    <property type="entry name" value="F-box domain"/>
    <property type="match status" value="1"/>
</dbReference>
<accession>A0A6J5WIT7</accession>
<reference evidence="3" key="1">
    <citation type="journal article" date="2020" name="Genome Biol.">
        <title>Gamete binning: chromosome-level and haplotype-resolved genome assembly enabled by high-throughput single-cell sequencing of gamete genomes.</title>
        <authorList>
            <person name="Campoy J.A."/>
            <person name="Sun H."/>
            <person name="Goel M."/>
            <person name="Jiao W.-B."/>
            <person name="Folz-Donahue K."/>
            <person name="Wang N."/>
            <person name="Rubio M."/>
            <person name="Liu C."/>
            <person name="Kukat C."/>
            <person name="Ruiz D."/>
            <person name="Huettel B."/>
            <person name="Schneeberger K."/>
        </authorList>
    </citation>
    <scope>NUCLEOTIDE SEQUENCE [LARGE SCALE GENOMIC DNA]</scope>
    <source>
        <strain evidence="3">cv. Rojo Pasion</strain>
    </source>
</reference>
<dbReference type="Pfam" id="PF00646">
    <property type="entry name" value="F-box"/>
    <property type="match status" value="1"/>
</dbReference>
<evidence type="ECO:0000313" key="3">
    <source>
        <dbReference type="Proteomes" id="UP000507245"/>
    </source>
</evidence>
<sequence>MSTNKLHHNRYLPEEIIVQILCRLPMKPLIRFSSVSERWHYLIIEDPQFCPIPLQASLRSQNPHSETPHFHRLSNPILGPRNAVVRRQQFFAQ</sequence>
<evidence type="ECO:0000259" key="1">
    <source>
        <dbReference type="PROSITE" id="PS50181"/>
    </source>
</evidence>
<keyword evidence="3" id="KW-1185">Reference proteome</keyword>
<protein>
    <recommendedName>
        <fullName evidence="1">F-box domain-containing protein</fullName>
    </recommendedName>
</protein>
<feature type="domain" description="F-box" evidence="1">
    <location>
        <begin position="6"/>
        <end position="52"/>
    </location>
</feature>
<name>A0A6J5WIT7_PRUAR</name>
<dbReference type="Proteomes" id="UP000507245">
    <property type="component" value="Unassembled WGS sequence"/>
</dbReference>